<reference evidence="3" key="2">
    <citation type="submission" date="2019-10" db="EMBL/GenBank/DDBJ databases">
        <title>A de novo genome assembly of a pear dwarfing rootstock.</title>
        <authorList>
            <person name="Wang F."/>
            <person name="Wang J."/>
            <person name="Li S."/>
            <person name="Zhang Y."/>
            <person name="Fang M."/>
            <person name="Ma L."/>
            <person name="Zhao Y."/>
            <person name="Jiang S."/>
        </authorList>
    </citation>
    <scope>NUCLEOTIDE SEQUENCE [LARGE SCALE GENOMIC DNA]</scope>
</reference>
<dbReference type="EMBL" id="SMOL01000231">
    <property type="protein sequence ID" value="KAB2622417.1"/>
    <property type="molecule type" value="Genomic_DNA"/>
</dbReference>
<dbReference type="Proteomes" id="UP000327157">
    <property type="component" value="Chromosome 4"/>
</dbReference>
<keyword evidence="3" id="KW-1185">Reference proteome</keyword>
<feature type="compositionally biased region" description="Polar residues" evidence="1">
    <location>
        <begin position="1"/>
        <end position="11"/>
    </location>
</feature>
<name>A0A5N5H5S2_9ROSA</name>
<dbReference type="AlphaFoldDB" id="A0A5N5H5S2"/>
<protein>
    <submittedName>
        <fullName evidence="2">Uncharacterized protein</fullName>
    </submittedName>
</protein>
<sequence>MVDSSAPSSKRVQGKGSEKDKKKKRAMTCVQYISFAKRHYRIAYAELVRYQKSDMVNKFRGDIRVLRHPRGDKDGHVRCCNYTLDDMNKELMKLMEEELKRGYKQWRYDVEQNGGPADSFRFMFFRTIFIFKVLF</sequence>
<evidence type="ECO:0000313" key="3">
    <source>
        <dbReference type="Proteomes" id="UP000327157"/>
    </source>
</evidence>
<gene>
    <name evidence="2" type="ORF">D8674_024599</name>
</gene>
<proteinExistence type="predicted"/>
<accession>A0A5N5H5S2</accession>
<reference evidence="2 3" key="1">
    <citation type="submission" date="2019-09" db="EMBL/GenBank/DDBJ databases">
        <authorList>
            <person name="Ou C."/>
        </authorList>
    </citation>
    <scope>NUCLEOTIDE SEQUENCE [LARGE SCALE GENOMIC DNA]</scope>
    <source>
        <strain evidence="2">S2</strain>
        <tissue evidence="2">Leaf</tissue>
    </source>
</reference>
<organism evidence="2 3">
    <name type="scientific">Pyrus ussuriensis x Pyrus communis</name>
    <dbReference type="NCBI Taxonomy" id="2448454"/>
    <lineage>
        <taxon>Eukaryota</taxon>
        <taxon>Viridiplantae</taxon>
        <taxon>Streptophyta</taxon>
        <taxon>Embryophyta</taxon>
        <taxon>Tracheophyta</taxon>
        <taxon>Spermatophyta</taxon>
        <taxon>Magnoliopsida</taxon>
        <taxon>eudicotyledons</taxon>
        <taxon>Gunneridae</taxon>
        <taxon>Pentapetalae</taxon>
        <taxon>rosids</taxon>
        <taxon>fabids</taxon>
        <taxon>Rosales</taxon>
        <taxon>Rosaceae</taxon>
        <taxon>Amygdaloideae</taxon>
        <taxon>Maleae</taxon>
        <taxon>Pyrus</taxon>
    </lineage>
</organism>
<comment type="caution">
    <text evidence="2">The sequence shown here is derived from an EMBL/GenBank/DDBJ whole genome shotgun (WGS) entry which is preliminary data.</text>
</comment>
<evidence type="ECO:0000256" key="1">
    <source>
        <dbReference type="SAM" id="MobiDB-lite"/>
    </source>
</evidence>
<reference evidence="2 3" key="3">
    <citation type="submission" date="2019-11" db="EMBL/GenBank/DDBJ databases">
        <title>A de novo genome assembly of a pear dwarfing rootstock.</title>
        <authorList>
            <person name="Wang F."/>
            <person name="Wang J."/>
            <person name="Li S."/>
            <person name="Zhang Y."/>
            <person name="Fang M."/>
            <person name="Ma L."/>
            <person name="Zhao Y."/>
            <person name="Jiang S."/>
        </authorList>
    </citation>
    <scope>NUCLEOTIDE SEQUENCE [LARGE SCALE GENOMIC DNA]</scope>
    <source>
        <strain evidence="2">S2</strain>
        <tissue evidence="2">Leaf</tissue>
    </source>
</reference>
<evidence type="ECO:0000313" key="2">
    <source>
        <dbReference type="EMBL" id="KAB2622417.1"/>
    </source>
</evidence>
<feature type="region of interest" description="Disordered" evidence="1">
    <location>
        <begin position="1"/>
        <end position="22"/>
    </location>
</feature>